<dbReference type="EMBL" id="JAMSHJ010000002">
    <property type="protein sequence ID" value="KAI5433565.1"/>
    <property type="molecule type" value="Genomic_DNA"/>
</dbReference>
<dbReference type="InterPro" id="IPR036047">
    <property type="entry name" value="F-box-like_dom_sf"/>
</dbReference>
<dbReference type="AlphaFoldDB" id="A0A9D5B7Q5"/>
<dbReference type="Proteomes" id="UP001058974">
    <property type="component" value="Chromosome 2"/>
</dbReference>
<evidence type="ECO:0008006" key="3">
    <source>
        <dbReference type="Google" id="ProtNLM"/>
    </source>
</evidence>
<name>A0A9D5B7Q5_PEA</name>
<dbReference type="PANTHER" id="PTHR31672">
    <property type="entry name" value="BNACNNG10540D PROTEIN"/>
    <property type="match status" value="1"/>
</dbReference>
<keyword evidence="2" id="KW-1185">Reference proteome</keyword>
<reference evidence="1 2" key="1">
    <citation type="journal article" date="2022" name="Nat. Genet.">
        <title>Improved pea reference genome and pan-genome highlight genomic features and evolutionary characteristics.</title>
        <authorList>
            <person name="Yang T."/>
            <person name="Liu R."/>
            <person name="Luo Y."/>
            <person name="Hu S."/>
            <person name="Wang D."/>
            <person name="Wang C."/>
            <person name="Pandey M.K."/>
            <person name="Ge S."/>
            <person name="Xu Q."/>
            <person name="Li N."/>
            <person name="Li G."/>
            <person name="Huang Y."/>
            <person name="Saxena R.K."/>
            <person name="Ji Y."/>
            <person name="Li M."/>
            <person name="Yan X."/>
            <person name="He Y."/>
            <person name="Liu Y."/>
            <person name="Wang X."/>
            <person name="Xiang C."/>
            <person name="Varshney R.K."/>
            <person name="Ding H."/>
            <person name="Gao S."/>
            <person name="Zong X."/>
        </authorList>
    </citation>
    <scope>NUCLEOTIDE SEQUENCE [LARGE SCALE GENOMIC DNA]</scope>
    <source>
        <strain evidence="1 2">cv. Zhongwan 6</strain>
    </source>
</reference>
<comment type="caution">
    <text evidence="1">The sequence shown here is derived from an EMBL/GenBank/DDBJ whole genome shotgun (WGS) entry which is preliminary data.</text>
</comment>
<sequence>LNISFPIEKSQNPKPSFQLQTKPVWFASEMEKSPPAAEAIEEIKVRNNLHIHDDLAFSILSKLPLKSLKRFQCVRKSWSIVFENPNFMNLLRNHFLSNDNSDYGDGDTFIFLSEADLPVTRGAFYLLSNESFENRIKFNLPPPFQENDCSLYVLSSVCINGILCIGQDTSRGLVNSFRAVLWNPATSDFMVIPPSPDEYVPPY</sequence>
<organism evidence="1 2">
    <name type="scientific">Pisum sativum</name>
    <name type="common">Garden pea</name>
    <name type="synonym">Lathyrus oleraceus</name>
    <dbReference type="NCBI Taxonomy" id="3888"/>
    <lineage>
        <taxon>Eukaryota</taxon>
        <taxon>Viridiplantae</taxon>
        <taxon>Streptophyta</taxon>
        <taxon>Embryophyta</taxon>
        <taxon>Tracheophyta</taxon>
        <taxon>Spermatophyta</taxon>
        <taxon>Magnoliopsida</taxon>
        <taxon>eudicotyledons</taxon>
        <taxon>Gunneridae</taxon>
        <taxon>Pentapetalae</taxon>
        <taxon>rosids</taxon>
        <taxon>fabids</taxon>
        <taxon>Fabales</taxon>
        <taxon>Fabaceae</taxon>
        <taxon>Papilionoideae</taxon>
        <taxon>50 kb inversion clade</taxon>
        <taxon>NPAAA clade</taxon>
        <taxon>Hologalegina</taxon>
        <taxon>IRL clade</taxon>
        <taxon>Fabeae</taxon>
        <taxon>Lathyrus</taxon>
    </lineage>
</organism>
<gene>
    <name evidence="1" type="ORF">KIW84_020744</name>
</gene>
<dbReference type="InterPro" id="IPR050796">
    <property type="entry name" value="SCF_F-box_component"/>
</dbReference>
<evidence type="ECO:0000313" key="1">
    <source>
        <dbReference type="EMBL" id="KAI5433565.1"/>
    </source>
</evidence>
<feature type="non-terminal residue" evidence="1">
    <location>
        <position position="203"/>
    </location>
</feature>
<evidence type="ECO:0000313" key="2">
    <source>
        <dbReference type="Proteomes" id="UP001058974"/>
    </source>
</evidence>
<accession>A0A9D5B7Q5</accession>
<proteinExistence type="predicted"/>
<dbReference type="Gramene" id="Psat02G0074400-T1">
    <property type="protein sequence ID" value="KAI5433565.1"/>
    <property type="gene ID" value="KIW84_020744"/>
</dbReference>
<protein>
    <recommendedName>
        <fullName evidence="3">F-box protein</fullName>
    </recommendedName>
</protein>
<dbReference type="SUPFAM" id="SSF81383">
    <property type="entry name" value="F-box domain"/>
    <property type="match status" value="1"/>
</dbReference>
<dbReference type="PANTHER" id="PTHR31672:SF13">
    <property type="entry name" value="F-BOX PROTEIN CPR30-LIKE"/>
    <property type="match status" value="1"/>
</dbReference>
<feature type="non-terminal residue" evidence="1">
    <location>
        <position position="1"/>
    </location>
</feature>